<dbReference type="InterPro" id="IPR011701">
    <property type="entry name" value="MFS"/>
</dbReference>
<feature type="transmembrane region" description="Helical" evidence="7">
    <location>
        <begin position="38"/>
        <end position="59"/>
    </location>
</feature>
<keyword evidence="5 7" id="KW-0472">Membrane</keyword>
<comment type="subcellular location">
    <subcellularLocation>
        <location evidence="1">Membrane</location>
        <topology evidence="1">Multi-pass membrane protein</topology>
    </subcellularLocation>
</comment>
<evidence type="ECO:0000256" key="2">
    <source>
        <dbReference type="ARBA" id="ARBA00022448"/>
    </source>
</evidence>
<dbReference type="SUPFAM" id="SSF103473">
    <property type="entry name" value="MFS general substrate transporter"/>
    <property type="match status" value="1"/>
</dbReference>
<evidence type="ECO:0000256" key="6">
    <source>
        <dbReference type="ARBA" id="ARBA00024338"/>
    </source>
</evidence>
<reference evidence="9 10" key="1">
    <citation type="submission" date="2022-01" db="EMBL/GenBank/DDBJ databases">
        <title>A chromosomal length assembly of Cordylochernes scorpioides.</title>
        <authorList>
            <person name="Zeh D."/>
            <person name="Zeh J."/>
        </authorList>
    </citation>
    <scope>NUCLEOTIDE SEQUENCE [LARGE SCALE GENOMIC DNA]</scope>
    <source>
        <strain evidence="9">IN4F17</strain>
        <tissue evidence="9">Whole Body</tissue>
    </source>
</reference>
<evidence type="ECO:0000313" key="9">
    <source>
        <dbReference type="EMBL" id="UYV64685.1"/>
    </source>
</evidence>
<dbReference type="PANTHER" id="PTHR23505">
    <property type="entry name" value="SPINSTER"/>
    <property type="match status" value="1"/>
</dbReference>
<dbReference type="InterPro" id="IPR020846">
    <property type="entry name" value="MFS_dom"/>
</dbReference>
<proteinExistence type="inferred from homology"/>
<evidence type="ECO:0000256" key="1">
    <source>
        <dbReference type="ARBA" id="ARBA00004141"/>
    </source>
</evidence>
<dbReference type="InterPro" id="IPR036259">
    <property type="entry name" value="MFS_trans_sf"/>
</dbReference>
<keyword evidence="3 7" id="KW-0812">Transmembrane</keyword>
<name>A0ABY6KAF1_9ARAC</name>
<protein>
    <submittedName>
        <fullName evidence="9">SPNS3</fullName>
    </submittedName>
</protein>
<dbReference type="InterPro" id="IPR044770">
    <property type="entry name" value="MFS_spinster-like"/>
</dbReference>
<dbReference type="Pfam" id="PF07690">
    <property type="entry name" value="MFS_1"/>
    <property type="match status" value="1"/>
</dbReference>
<feature type="transmembrane region" description="Helical" evidence="7">
    <location>
        <begin position="66"/>
        <end position="85"/>
    </location>
</feature>
<dbReference type="Proteomes" id="UP001235939">
    <property type="component" value="Chromosome 03"/>
</dbReference>
<organism evidence="9 10">
    <name type="scientific">Cordylochernes scorpioides</name>
    <dbReference type="NCBI Taxonomy" id="51811"/>
    <lineage>
        <taxon>Eukaryota</taxon>
        <taxon>Metazoa</taxon>
        <taxon>Ecdysozoa</taxon>
        <taxon>Arthropoda</taxon>
        <taxon>Chelicerata</taxon>
        <taxon>Arachnida</taxon>
        <taxon>Pseudoscorpiones</taxon>
        <taxon>Cheliferoidea</taxon>
        <taxon>Chernetidae</taxon>
        <taxon>Cordylochernes</taxon>
    </lineage>
</organism>
<dbReference type="Gene3D" id="1.20.1250.20">
    <property type="entry name" value="MFS general substrate transporter like domains"/>
    <property type="match status" value="1"/>
</dbReference>
<sequence>MEAKTSRDSNNNSEDVCYTGVLPEVKYYYNNLSDSSAGLLQTAFVISYMLTAPLFGYMGDRMSRKMIIIGGIIFWSITTLLGSFVPPNYFWLFLLLRALVGVGEASYSTIAPTIIADLFSGTHRSVILALFYFAIPVGSENETAVNMHRNLVSVYGEGSVAAVRNVVEADRRVTIDENNDSTASWNRNWMLFDWNNHVQML</sequence>
<evidence type="ECO:0000256" key="4">
    <source>
        <dbReference type="ARBA" id="ARBA00022989"/>
    </source>
</evidence>
<keyword evidence="10" id="KW-1185">Reference proteome</keyword>
<evidence type="ECO:0000256" key="5">
    <source>
        <dbReference type="ARBA" id="ARBA00023136"/>
    </source>
</evidence>
<evidence type="ECO:0000313" key="10">
    <source>
        <dbReference type="Proteomes" id="UP001235939"/>
    </source>
</evidence>
<evidence type="ECO:0000256" key="3">
    <source>
        <dbReference type="ARBA" id="ARBA00022692"/>
    </source>
</evidence>
<keyword evidence="2" id="KW-0813">Transport</keyword>
<gene>
    <name evidence="9" type="ORF">LAZ67_3001661</name>
</gene>
<keyword evidence="4 7" id="KW-1133">Transmembrane helix</keyword>
<evidence type="ECO:0000256" key="7">
    <source>
        <dbReference type="SAM" id="Phobius"/>
    </source>
</evidence>
<accession>A0ABY6KAF1</accession>
<comment type="similarity">
    <text evidence="6">Belongs to the major facilitator superfamily. Spinster (TC 2.A.1.49) family.</text>
</comment>
<dbReference type="PROSITE" id="PS50850">
    <property type="entry name" value="MFS"/>
    <property type="match status" value="1"/>
</dbReference>
<feature type="domain" description="Major facilitator superfamily (MFS) profile" evidence="8">
    <location>
        <begin position="1"/>
        <end position="201"/>
    </location>
</feature>
<evidence type="ECO:0000259" key="8">
    <source>
        <dbReference type="PROSITE" id="PS50850"/>
    </source>
</evidence>
<dbReference type="EMBL" id="CP092865">
    <property type="protein sequence ID" value="UYV64685.1"/>
    <property type="molecule type" value="Genomic_DNA"/>
</dbReference>
<dbReference type="PANTHER" id="PTHR23505:SF79">
    <property type="entry name" value="PROTEIN SPINSTER"/>
    <property type="match status" value="1"/>
</dbReference>